<sequence>MVVAVPLLNVRESHGLHLRQFHRSAPIMGIILDHFVDGSCGQRPCNYRAPDDDDSGPFPGVQDSQEVCTTSFSTSPPSQCVCTLSPSPSKLSKPLPLDSLPLPLGPGLVTHNNMYSSRLCYQPQPGPEPHHTAANNQVHAGKEGGVVLMPTQTQEALTAAQHHTYSSGVEERLNHRSASPSDPVESLSNFTRKVDLF</sequence>
<evidence type="ECO:0000313" key="2">
    <source>
        <dbReference type="EMBL" id="CAL1597857.1"/>
    </source>
</evidence>
<organism evidence="2 3">
    <name type="scientific">Knipowitschia caucasica</name>
    <name type="common">Caucasian dwarf goby</name>
    <name type="synonym">Pomatoschistus caucasicus</name>
    <dbReference type="NCBI Taxonomy" id="637954"/>
    <lineage>
        <taxon>Eukaryota</taxon>
        <taxon>Metazoa</taxon>
        <taxon>Chordata</taxon>
        <taxon>Craniata</taxon>
        <taxon>Vertebrata</taxon>
        <taxon>Euteleostomi</taxon>
        <taxon>Actinopterygii</taxon>
        <taxon>Neopterygii</taxon>
        <taxon>Teleostei</taxon>
        <taxon>Neoteleostei</taxon>
        <taxon>Acanthomorphata</taxon>
        <taxon>Gobiaria</taxon>
        <taxon>Gobiiformes</taxon>
        <taxon>Gobioidei</taxon>
        <taxon>Gobiidae</taxon>
        <taxon>Gobiinae</taxon>
        <taxon>Knipowitschia</taxon>
    </lineage>
</organism>
<evidence type="ECO:0000313" key="3">
    <source>
        <dbReference type="Proteomes" id="UP001497482"/>
    </source>
</evidence>
<feature type="compositionally biased region" description="Polar residues" evidence="1">
    <location>
        <begin position="62"/>
        <end position="77"/>
    </location>
</feature>
<gene>
    <name evidence="2" type="ORF">KC01_LOCUS26337</name>
</gene>
<accession>A0AAV2L6A0</accession>
<evidence type="ECO:0000256" key="1">
    <source>
        <dbReference type="SAM" id="MobiDB-lite"/>
    </source>
</evidence>
<dbReference type="Proteomes" id="UP001497482">
    <property type="component" value="Chromosome 22"/>
</dbReference>
<feature type="region of interest" description="Disordered" evidence="1">
    <location>
        <begin position="46"/>
        <end position="77"/>
    </location>
</feature>
<dbReference type="AlphaFoldDB" id="A0AAV2L6A0"/>
<dbReference type="EMBL" id="OZ035844">
    <property type="protein sequence ID" value="CAL1597857.1"/>
    <property type="molecule type" value="Genomic_DNA"/>
</dbReference>
<keyword evidence="3" id="KW-1185">Reference proteome</keyword>
<proteinExistence type="predicted"/>
<protein>
    <submittedName>
        <fullName evidence="2">Uncharacterized protein</fullName>
    </submittedName>
</protein>
<name>A0AAV2L6A0_KNICA</name>
<reference evidence="2 3" key="1">
    <citation type="submission" date="2024-04" db="EMBL/GenBank/DDBJ databases">
        <authorList>
            <person name="Waldvogel A.-M."/>
            <person name="Schoenle A."/>
        </authorList>
    </citation>
    <scope>NUCLEOTIDE SEQUENCE [LARGE SCALE GENOMIC DNA]</scope>
</reference>